<keyword evidence="1" id="KW-0732">Signal</keyword>
<gene>
    <name evidence="3" type="ORF">POF43_029390</name>
</gene>
<name>A0ABT6W9Y6_9ACTN</name>
<dbReference type="Pfam" id="PF01494">
    <property type="entry name" value="FAD_binding_3"/>
    <property type="match status" value="1"/>
</dbReference>
<dbReference type="Gene3D" id="3.50.50.60">
    <property type="entry name" value="FAD/NAD(P)-binding domain"/>
    <property type="match status" value="1"/>
</dbReference>
<dbReference type="RefSeq" id="WP_282704851.1">
    <property type="nucleotide sequence ID" value="NZ_JAAGKO020000061.1"/>
</dbReference>
<organism evidence="3 4">
    <name type="scientific">Streptantibioticus silvisoli</name>
    <dbReference type="NCBI Taxonomy" id="2705255"/>
    <lineage>
        <taxon>Bacteria</taxon>
        <taxon>Bacillati</taxon>
        <taxon>Actinomycetota</taxon>
        <taxon>Actinomycetes</taxon>
        <taxon>Kitasatosporales</taxon>
        <taxon>Streptomycetaceae</taxon>
        <taxon>Streptantibioticus</taxon>
    </lineage>
</organism>
<proteinExistence type="predicted"/>
<feature type="chain" id="PRO_5047177465" evidence="1">
    <location>
        <begin position="22"/>
        <end position="401"/>
    </location>
</feature>
<evidence type="ECO:0000313" key="4">
    <source>
        <dbReference type="Proteomes" id="UP001156398"/>
    </source>
</evidence>
<dbReference type="PANTHER" id="PTHR47469:SF2">
    <property type="entry name" value="OS06G0597600 PROTEIN"/>
    <property type="match status" value="1"/>
</dbReference>
<sequence length="401" mass="42492">MRGGRVAVVGGSIAGCAVAMAAHRAGAAEVVVFERTPGRLEDRGVGVGVRADLYEELAGAGYLGDDAQYVRLDRRAWFTADGSRTGRAVGAMEFSFRAYNWGLLWRALRDRVPERVDYRRDTPVAAVTAGTDGARVALADGTAERFDLVVGADGYRSVVREAMFPGVRPQWAGYLLWRGIAPARLMPPRETGWRDGDAAMIGFPGGHAMVFLIPDRDGGEQVVNWALYSRPPASAVLDPADPTSLPPGTVTADLLAHLDLLIDELPPYWAELVRLTPAPEIFVQPIYDLQSGSFAAGRLALAGDAAAVVRPHTGGGAVKALQDAIALEAALSGTDDLDAALLAYDVRRAPIGRAMVALGRGLGTAQVLDTPDWAAMDQDALHAWWAAIPGQLPLGGRALIG</sequence>
<protein>
    <submittedName>
        <fullName evidence="3">FAD-dependent monooxygenase</fullName>
    </submittedName>
</protein>
<dbReference type="SUPFAM" id="SSF51905">
    <property type="entry name" value="FAD/NAD(P)-binding domain"/>
    <property type="match status" value="1"/>
</dbReference>
<feature type="domain" description="FAD-binding" evidence="2">
    <location>
        <begin position="293"/>
        <end position="356"/>
    </location>
</feature>
<keyword evidence="3" id="KW-0503">Monooxygenase</keyword>
<evidence type="ECO:0000256" key="1">
    <source>
        <dbReference type="SAM" id="SignalP"/>
    </source>
</evidence>
<dbReference type="InterPro" id="IPR002938">
    <property type="entry name" value="FAD-bd"/>
</dbReference>
<evidence type="ECO:0000259" key="2">
    <source>
        <dbReference type="Pfam" id="PF01494"/>
    </source>
</evidence>
<reference evidence="3 4" key="1">
    <citation type="submission" date="2023-05" db="EMBL/GenBank/DDBJ databases">
        <title>Streptantibioticus silvisoli sp. nov., acidotolerant actinomycetes 1 from pine litter.</title>
        <authorList>
            <person name="Swiecimska M."/>
            <person name="Golinska P."/>
            <person name="Sangal V."/>
            <person name="Wachnowicz B."/>
            <person name="Goodfellow M."/>
        </authorList>
    </citation>
    <scope>NUCLEOTIDE SEQUENCE [LARGE SCALE GENOMIC DNA]</scope>
    <source>
        <strain evidence="3 4">SL54</strain>
    </source>
</reference>
<comment type="caution">
    <text evidence="3">The sequence shown here is derived from an EMBL/GenBank/DDBJ whole genome shotgun (WGS) entry which is preliminary data.</text>
</comment>
<keyword evidence="4" id="KW-1185">Reference proteome</keyword>
<dbReference type="GO" id="GO:0004497">
    <property type="term" value="F:monooxygenase activity"/>
    <property type="evidence" value="ECO:0007669"/>
    <property type="project" value="UniProtKB-KW"/>
</dbReference>
<evidence type="ECO:0000313" key="3">
    <source>
        <dbReference type="EMBL" id="MDI5966797.1"/>
    </source>
</evidence>
<keyword evidence="3" id="KW-0560">Oxidoreductase</keyword>
<dbReference type="PRINTS" id="PR00420">
    <property type="entry name" value="RNGMNOXGNASE"/>
</dbReference>
<dbReference type="PANTHER" id="PTHR47469">
    <property type="entry name" value="MONOOXYGENASE-LIKE"/>
    <property type="match status" value="1"/>
</dbReference>
<dbReference type="Gene3D" id="3.30.9.30">
    <property type="match status" value="1"/>
</dbReference>
<feature type="signal peptide" evidence="1">
    <location>
        <begin position="1"/>
        <end position="21"/>
    </location>
</feature>
<dbReference type="SUPFAM" id="SSF54373">
    <property type="entry name" value="FAD-linked reductases, C-terminal domain"/>
    <property type="match status" value="1"/>
</dbReference>
<dbReference type="InterPro" id="IPR053212">
    <property type="entry name" value="DHP_3-monooxygenase"/>
</dbReference>
<dbReference type="InterPro" id="IPR036188">
    <property type="entry name" value="FAD/NAD-bd_sf"/>
</dbReference>
<dbReference type="EMBL" id="JAAGKO020000061">
    <property type="protein sequence ID" value="MDI5966797.1"/>
    <property type="molecule type" value="Genomic_DNA"/>
</dbReference>
<dbReference type="Proteomes" id="UP001156398">
    <property type="component" value="Unassembled WGS sequence"/>
</dbReference>
<dbReference type="PROSITE" id="PS51257">
    <property type="entry name" value="PROKAR_LIPOPROTEIN"/>
    <property type="match status" value="1"/>
</dbReference>
<accession>A0ABT6W9Y6</accession>